<dbReference type="Pfam" id="PF10946">
    <property type="entry name" value="DUF2625"/>
    <property type="match status" value="1"/>
</dbReference>
<dbReference type="AlphaFoldDB" id="A0A810N9T6"/>
<evidence type="ECO:0008006" key="3">
    <source>
        <dbReference type="Google" id="ProtNLM"/>
    </source>
</evidence>
<evidence type="ECO:0000313" key="1">
    <source>
        <dbReference type="EMBL" id="BCJ68333.1"/>
    </source>
</evidence>
<dbReference type="KEGG" id="pry:Prubr_53540"/>
<dbReference type="Proteomes" id="UP000680866">
    <property type="component" value="Chromosome"/>
</dbReference>
<gene>
    <name evidence="1" type="ORF">Prubr_53540</name>
</gene>
<protein>
    <recommendedName>
        <fullName evidence="3">DUF2625 domain-containing protein</fullName>
    </recommendedName>
</protein>
<name>A0A810N9T6_9ACTN</name>
<proteinExistence type="predicted"/>
<dbReference type="InterPro" id="IPR021239">
    <property type="entry name" value="DUF2625"/>
</dbReference>
<reference evidence="1" key="1">
    <citation type="submission" date="2020-08" db="EMBL/GenBank/DDBJ databases">
        <title>Whole genome shotgun sequence of Polymorphospora rubra NBRC 101157.</title>
        <authorList>
            <person name="Komaki H."/>
            <person name="Tamura T."/>
        </authorList>
    </citation>
    <scope>NUCLEOTIDE SEQUENCE</scope>
    <source>
        <strain evidence="1">NBRC 101157</strain>
    </source>
</reference>
<keyword evidence="2" id="KW-1185">Reference proteome</keyword>
<dbReference type="EMBL" id="AP023359">
    <property type="protein sequence ID" value="BCJ68333.1"/>
    <property type="molecule type" value="Genomic_DNA"/>
</dbReference>
<evidence type="ECO:0000313" key="2">
    <source>
        <dbReference type="Proteomes" id="UP000680866"/>
    </source>
</evidence>
<sequence>MWVVDVRGGPWSCRVGLRVEGPVPGMAQGGIRSLREALGMSESAWPEVSAAVAAAPYPVEVLPADSAEAERCLTALGMSTRSWLGAIMAHSGGLLVDHGWLRVLGSGNGRLPDVVTEADPTVGVLVVGYDVLGGQFAWSQPEPGVPPTVHYFGPDDLGWQDLEQGYADWLNAVLSGSLTAFYETLRWPGWEAEVSELLLDQGIHTWPPPWTVEGEDLGVVSRKPIAMAELVSFHHETARRVGRPDRP</sequence>
<accession>A0A810N9T6</accession>
<organism evidence="1 2">
    <name type="scientific">Polymorphospora rubra</name>
    <dbReference type="NCBI Taxonomy" id="338584"/>
    <lineage>
        <taxon>Bacteria</taxon>
        <taxon>Bacillati</taxon>
        <taxon>Actinomycetota</taxon>
        <taxon>Actinomycetes</taxon>
        <taxon>Micromonosporales</taxon>
        <taxon>Micromonosporaceae</taxon>
        <taxon>Polymorphospora</taxon>
    </lineage>
</organism>